<dbReference type="AlphaFoldDB" id="B7IL94"/>
<organism evidence="1 2">
    <name type="scientific">Bacillus cereus (strain G9842)</name>
    <dbReference type="NCBI Taxonomy" id="405531"/>
    <lineage>
        <taxon>Bacteria</taxon>
        <taxon>Bacillati</taxon>
        <taxon>Bacillota</taxon>
        <taxon>Bacilli</taxon>
        <taxon>Bacillales</taxon>
        <taxon>Bacillaceae</taxon>
        <taxon>Bacillus</taxon>
        <taxon>Bacillus cereus group</taxon>
    </lineage>
</organism>
<dbReference type="HOGENOM" id="CLU_213665_0_0_9"/>
<dbReference type="Proteomes" id="UP000006744">
    <property type="component" value="Chromosome"/>
</dbReference>
<accession>B7IL94</accession>
<protein>
    <submittedName>
        <fullName evidence="1">Uncharacterized protein</fullName>
    </submittedName>
</protein>
<dbReference type="EMBL" id="CP001186">
    <property type="protein sequence ID" value="ACK93814.1"/>
    <property type="molecule type" value="Genomic_DNA"/>
</dbReference>
<name>B7IL94_BACC2</name>
<reference evidence="1 2" key="1">
    <citation type="submission" date="2008-10" db="EMBL/GenBank/DDBJ databases">
        <title>Genome sequence of Bacillus cereus G9842.</title>
        <authorList>
            <person name="Dodson R.J."/>
            <person name="Durkin A.S."/>
            <person name="Rosovitz M.J."/>
            <person name="Rasko D.A."/>
            <person name="Hoffmaster A."/>
            <person name="Ravel J."/>
            <person name="Sutton G."/>
        </authorList>
    </citation>
    <scope>NUCLEOTIDE SEQUENCE [LARGE SCALE GENOMIC DNA]</scope>
    <source>
        <strain evidence="1 2">G9842</strain>
    </source>
</reference>
<sequence>MNASVQMPNSITVSALFSRPKPMIVRITAVQNDAFSSVNVVGVE</sequence>
<proteinExistence type="predicted"/>
<gene>
    <name evidence="1" type="ordered locus">BCG9842_B4138</name>
</gene>
<evidence type="ECO:0000313" key="1">
    <source>
        <dbReference type="EMBL" id="ACK93814.1"/>
    </source>
</evidence>
<evidence type="ECO:0000313" key="2">
    <source>
        <dbReference type="Proteomes" id="UP000006744"/>
    </source>
</evidence>
<dbReference type="KEGG" id="bcg:BCG9842_B4138"/>